<dbReference type="Proteomes" id="UP001234202">
    <property type="component" value="Unassembled WGS sequence"/>
</dbReference>
<keyword evidence="2" id="KW-1185">Reference proteome</keyword>
<accession>A0ACC2XX31</accession>
<name>A0ACC2XX31_9TREE</name>
<proteinExistence type="predicted"/>
<gene>
    <name evidence="1" type="ORF">QFC24_000267</name>
</gene>
<reference evidence="1" key="1">
    <citation type="submission" date="2023-04" db="EMBL/GenBank/DDBJ databases">
        <title>Draft Genome sequencing of Naganishia species isolated from polar environments using Oxford Nanopore Technology.</title>
        <authorList>
            <person name="Leo P."/>
            <person name="Venkateswaran K."/>
        </authorList>
    </citation>
    <scope>NUCLEOTIDE SEQUENCE</scope>
    <source>
        <strain evidence="1">DBVPG 5303</strain>
    </source>
</reference>
<comment type="caution">
    <text evidence="1">The sequence shown here is derived from an EMBL/GenBank/DDBJ whole genome shotgun (WGS) entry which is preliminary data.</text>
</comment>
<organism evidence="1 2">
    <name type="scientific">Naganishia onofrii</name>
    <dbReference type="NCBI Taxonomy" id="1851511"/>
    <lineage>
        <taxon>Eukaryota</taxon>
        <taxon>Fungi</taxon>
        <taxon>Dikarya</taxon>
        <taxon>Basidiomycota</taxon>
        <taxon>Agaricomycotina</taxon>
        <taxon>Tremellomycetes</taxon>
        <taxon>Filobasidiales</taxon>
        <taxon>Filobasidiaceae</taxon>
        <taxon>Naganishia</taxon>
    </lineage>
</organism>
<evidence type="ECO:0000313" key="2">
    <source>
        <dbReference type="Proteomes" id="UP001234202"/>
    </source>
</evidence>
<evidence type="ECO:0000313" key="1">
    <source>
        <dbReference type="EMBL" id="KAJ9127981.1"/>
    </source>
</evidence>
<protein>
    <submittedName>
        <fullName evidence="1">Uncharacterized protein</fullName>
    </submittedName>
</protein>
<dbReference type="EMBL" id="JASBWV010000001">
    <property type="protein sequence ID" value="KAJ9127981.1"/>
    <property type="molecule type" value="Genomic_DNA"/>
</dbReference>
<sequence length="1264" mass="137529">MLPRPQVSEYHLDDSVDGGSTILDPADATRLSFDQETYTAGDGASEYGGAGAAESLAGTEYANRLDLGNLNLVSWKNGPSTRFLGPSPALGDTDDASGSNEPRLKFHAISELVCHPSKTPAPLRGSRKPLPPSPAGSPAIPKPPPDGFYQPYLDSIAKPPAATETQTGVESLWDAWNQARNSAATSTTNQQQASLDLFLAPVSPQTQQELPDLKAVLPMFFDAEFDLSTPHIWQSIVGSDAASSTPTTSTTTTTTQHVQEDLSHQLDVLESHLVSEISQRTPAFFSALSNLQSLTDQTSSCLTRLTALRHELIELDKSTAIKGLAIVDKQEDLHVARITERALAEVEGVVGTLAVVKQVEDEGDWVGAQEGLEDVGRWWLKFRAAEGMIGQDQREGGAETPSHQAAAATANGKRLLTLVQEEEEEEEAEKANETASSAAVGNLPLSTTTLPLQSLLPIARLPAIQYFPEEMAGIAHTIQDQLELSFASVCAAMFDEPPSIELVNDDGDEPGTQEEPSSATTTTATRQSGTIRNRWRMPRDQEQRVRQTFAEQIRALLLGFWKTDVGVSTTPKNENGQSSRSGTNGLNQTSSSAGEESSFANVSTVTFVTRIENVWRLAVLKCIKEGMRHVLQLGGDGALAGGGDNPGEDLTDANTSGQAKGQTLADTLRDMPHQQFVGISERMYEAMMARIELVRVLGEVLSDLLQETRPKEPSVFSQVLQRQQDPNLSAKQMTAFIETALHSGVDLANARASKILLTRTERHAELPLSDFVHVYQAAWQFILWSEAIVGRVVGSLRGVAASQARLFLVKYHSARLQESAKLVEEEQWVQVDVPADAQRAVDLLVGSAMSDPIEYKMDPVSTTSNNNDKPDPQDVPATATAKTLKIEEQSFNVVSATLRSVVLLQDYAKVVVNLDVIVSDVMNRIVEYLKSFNSRTCQVVLGAGAMRSAGLKNITAKHLALASQSLSIVIALTPYIREFVRRHLNPKQAVVLIEFDKLKRDFQEHQYEIHAKLISIMADRLVVHSASLRTIDWEVKSSTAVNSYMEQLVKEITTLHKVLYKYLAVSSVHTIMSHVLEATNEKLGEEYRKVELKSEDAKKRMIQDVSYLQERTKALTDSAAPSPTAPLEDLVRSKSTPRRQMSSAINGLLRRKNDSASASATSLHDIPNEQQATPEKDTSAIDDEDDALPATIVQPSMEDDTQQTAPNGTSNGKAGTASQQLTLSTESQPDTTGTPVINTENSTDQAETAPDQEGAKSVEEIDVK</sequence>